<dbReference type="GO" id="GO:0003756">
    <property type="term" value="F:protein disulfide isomerase activity"/>
    <property type="evidence" value="ECO:0007669"/>
    <property type="project" value="TreeGrafter"/>
</dbReference>
<protein>
    <recommendedName>
        <fullName evidence="10">Sulfhydryl oxidase</fullName>
        <ecNumber evidence="10">1.8.3.2</ecNumber>
    </recommendedName>
</protein>
<evidence type="ECO:0000256" key="4">
    <source>
        <dbReference type="ARBA" id="ARBA00022729"/>
    </source>
</evidence>
<dbReference type="PANTHER" id="PTHR22897">
    <property type="entry name" value="QUIESCIN Q6-RELATED SULFHYDRYL OXIDASE"/>
    <property type="match status" value="1"/>
</dbReference>
<keyword evidence="15" id="KW-1185">Reference proteome</keyword>
<dbReference type="FunFam" id="3.40.30.10:FF:000073">
    <property type="entry name" value="Sulfhydryl oxidase"/>
    <property type="match status" value="1"/>
</dbReference>
<dbReference type="GO" id="GO:0000139">
    <property type="term" value="C:Golgi membrane"/>
    <property type="evidence" value="ECO:0007669"/>
    <property type="project" value="TreeGrafter"/>
</dbReference>
<evidence type="ECO:0000313" key="15">
    <source>
        <dbReference type="Proteomes" id="UP000801492"/>
    </source>
</evidence>
<feature type="domain" description="ERV/ALR sulfhydryl oxidase" evidence="12">
    <location>
        <begin position="430"/>
        <end position="535"/>
    </location>
</feature>
<dbReference type="Gene3D" id="1.20.120.310">
    <property type="entry name" value="ERV/ALR sulfhydryl oxidase domain"/>
    <property type="match status" value="1"/>
</dbReference>
<sequence length="613" mass="69588">MFEFNKILFISIVLGCVIDFSRNAALSNQELKKYKQLIEGQGLYSPEDDITILTANNFKNSIYGKNHALLIEFYNSWCGFCQRFAPSWKALGSDVKGWKDIVTIAAIDCNDEDNAPICRDFEIMAYPTLRYIHENYQEGPGRIGSDVQKGEDVYSHKLFLIKKIIQEQREGRGKQFPNILPYIDSDASRLFDDVPSGTKYVFLILEQPDSMIGPEIAFDLHEASNIVIKYSLANNTALERNVRAVKLPTIFVKGDDGTQEFLSEFVNTREGIRIAIREFLRPRSIQVPEVTTKKNIFTGKWIEADIPDMSALMEARETENLKKKIKQMGDVVFQADLETALRYSLKREIALVKSISGEKLEALTKYLKVLVKYFPFGSQGQQFLTQIKDKVAAVGDSVSGADIAQWVSKAEEDGRQVFSSPPQWLACRGSSATFRGYPCGLWKMFHFLTVAAAEQNVGNEDAYPREILDAMLGYIKHFFGCQDCSQHFQEMAVEKDMKSVSSLDSAVLWLWMAHNTVNKRLQGDATEDPEFPKIQFPAPERCPTCKSSDKSWIYPEVLLYLKHVYSSINVRYIGSDTRVLHMGLEGSATNNGSSPYFFKRIDTTRVQEKDVRT</sequence>
<evidence type="ECO:0000256" key="9">
    <source>
        <dbReference type="ARBA" id="ARBA00048864"/>
    </source>
</evidence>
<gene>
    <name evidence="14" type="ORF">ILUMI_07894</name>
</gene>
<dbReference type="SUPFAM" id="SSF69000">
    <property type="entry name" value="FAD-dependent thiol oxidase"/>
    <property type="match status" value="1"/>
</dbReference>
<dbReference type="EC" id="1.8.3.2" evidence="10"/>
<dbReference type="EMBL" id="VTPC01003598">
    <property type="protein sequence ID" value="KAF2898283.1"/>
    <property type="molecule type" value="Genomic_DNA"/>
</dbReference>
<comment type="cofactor">
    <cofactor evidence="1 10">
        <name>FAD</name>
        <dbReference type="ChEBI" id="CHEBI:57692"/>
    </cofactor>
</comment>
<feature type="chain" id="PRO_5035465629" description="Sulfhydryl oxidase" evidence="11">
    <location>
        <begin position="16"/>
        <end position="613"/>
    </location>
</feature>
<dbReference type="GO" id="GO:0006457">
    <property type="term" value="P:protein folding"/>
    <property type="evidence" value="ECO:0007669"/>
    <property type="project" value="TreeGrafter"/>
</dbReference>
<dbReference type="FunFam" id="1.20.120.310:FF:000001">
    <property type="entry name" value="Sulfhydryl oxidase"/>
    <property type="match status" value="1"/>
</dbReference>
<dbReference type="FunFam" id="1.20.120.1960:FF:000001">
    <property type="entry name" value="Sulfhydryl oxidase"/>
    <property type="match status" value="1"/>
</dbReference>
<evidence type="ECO:0000259" key="12">
    <source>
        <dbReference type="PROSITE" id="PS51324"/>
    </source>
</evidence>
<keyword evidence="8" id="KW-0325">Glycoprotein</keyword>
<dbReference type="OrthoDB" id="59470at2759"/>
<dbReference type="GO" id="GO:0016971">
    <property type="term" value="F:flavin-dependent sulfhydryl oxidase activity"/>
    <property type="evidence" value="ECO:0007669"/>
    <property type="project" value="InterPro"/>
</dbReference>
<evidence type="ECO:0000256" key="1">
    <source>
        <dbReference type="ARBA" id="ARBA00001974"/>
    </source>
</evidence>
<keyword evidence="4 11" id="KW-0732">Signal</keyword>
<dbReference type="Gene3D" id="3.40.30.10">
    <property type="entry name" value="Glutaredoxin"/>
    <property type="match status" value="2"/>
</dbReference>
<dbReference type="PROSITE" id="PS51352">
    <property type="entry name" value="THIOREDOXIN_2"/>
    <property type="match status" value="1"/>
</dbReference>
<dbReference type="Gene3D" id="1.20.120.1960">
    <property type="entry name" value="QSOX sulfhydryl oxidase domain"/>
    <property type="match status" value="1"/>
</dbReference>
<name>A0A8K0D2M9_IGNLU</name>
<dbReference type="Pfam" id="PF18371">
    <property type="entry name" value="FAD_SOX"/>
    <property type="match status" value="1"/>
</dbReference>
<dbReference type="Pfam" id="PF04777">
    <property type="entry name" value="Evr1_Alr"/>
    <property type="match status" value="1"/>
</dbReference>
<evidence type="ECO:0000256" key="5">
    <source>
        <dbReference type="ARBA" id="ARBA00022827"/>
    </source>
</evidence>
<dbReference type="InterPro" id="IPR017905">
    <property type="entry name" value="ERV/ALR_sulphydryl_oxidase"/>
</dbReference>
<reference evidence="14" key="1">
    <citation type="submission" date="2019-08" db="EMBL/GenBank/DDBJ databases">
        <title>The genome of the North American firefly Photinus pyralis.</title>
        <authorList>
            <consortium name="Photinus pyralis genome working group"/>
            <person name="Fallon T.R."/>
            <person name="Sander Lower S.E."/>
            <person name="Weng J.-K."/>
        </authorList>
    </citation>
    <scope>NUCLEOTIDE SEQUENCE</scope>
    <source>
        <strain evidence="14">TRF0915ILg1</strain>
        <tissue evidence="14">Whole body</tissue>
    </source>
</reference>
<dbReference type="InterPro" id="IPR013766">
    <property type="entry name" value="Thioredoxin_domain"/>
</dbReference>
<keyword evidence="3 10" id="KW-0285">Flavoprotein</keyword>
<evidence type="ECO:0000256" key="7">
    <source>
        <dbReference type="ARBA" id="ARBA00023157"/>
    </source>
</evidence>
<dbReference type="PANTHER" id="PTHR22897:SF8">
    <property type="entry name" value="SULFHYDRYL OXIDASE"/>
    <property type="match status" value="1"/>
</dbReference>
<evidence type="ECO:0000256" key="11">
    <source>
        <dbReference type="SAM" id="SignalP"/>
    </source>
</evidence>
<evidence type="ECO:0000259" key="13">
    <source>
        <dbReference type="PROSITE" id="PS51352"/>
    </source>
</evidence>
<keyword evidence="6 10" id="KW-0560">Oxidoreductase</keyword>
<accession>A0A8K0D2M9</accession>
<evidence type="ECO:0000256" key="3">
    <source>
        <dbReference type="ARBA" id="ARBA00022630"/>
    </source>
</evidence>
<evidence type="ECO:0000256" key="10">
    <source>
        <dbReference type="RuleBase" id="RU371123"/>
    </source>
</evidence>
<dbReference type="PROSITE" id="PS51324">
    <property type="entry name" value="ERV_ALR"/>
    <property type="match status" value="1"/>
</dbReference>
<dbReference type="SUPFAM" id="SSF52833">
    <property type="entry name" value="Thioredoxin-like"/>
    <property type="match status" value="1"/>
</dbReference>
<dbReference type="Proteomes" id="UP000801492">
    <property type="component" value="Unassembled WGS sequence"/>
</dbReference>
<proteinExistence type="inferred from homology"/>
<dbReference type="AlphaFoldDB" id="A0A8K0D2M9"/>
<feature type="signal peptide" evidence="11">
    <location>
        <begin position="1"/>
        <end position="15"/>
    </location>
</feature>
<dbReference type="GO" id="GO:0005615">
    <property type="term" value="C:extracellular space"/>
    <property type="evidence" value="ECO:0007669"/>
    <property type="project" value="TreeGrafter"/>
</dbReference>
<comment type="catalytic activity">
    <reaction evidence="9 10">
        <text>2 R'C(R)SH + O2 = R'C(R)S-S(R)CR' + H2O2</text>
        <dbReference type="Rhea" id="RHEA:17357"/>
        <dbReference type="ChEBI" id="CHEBI:15379"/>
        <dbReference type="ChEBI" id="CHEBI:16240"/>
        <dbReference type="ChEBI" id="CHEBI:16520"/>
        <dbReference type="ChEBI" id="CHEBI:17412"/>
        <dbReference type="EC" id="1.8.3.2"/>
    </reaction>
</comment>
<dbReference type="InterPro" id="IPR036249">
    <property type="entry name" value="Thioredoxin-like_sf"/>
</dbReference>
<comment type="similarity">
    <text evidence="2">Belongs to the quiescin-sulfhydryl oxidase (QSOX) family.</text>
</comment>
<dbReference type="InterPro" id="IPR042568">
    <property type="entry name" value="QSOX_FAD-bd_sf"/>
</dbReference>
<dbReference type="InterPro" id="IPR036774">
    <property type="entry name" value="ERV/ALR_sulphydryl_oxid_sf"/>
</dbReference>
<dbReference type="Pfam" id="PF00085">
    <property type="entry name" value="Thioredoxin"/>
    <property type="match status" value="1"/>
</dbReference>
<evidence type="ECO:0000313" key="14">
    <source>
        <dbReference type="EMBL" id="KAF2898283.1"/>
    </source>
</evidence>
<evidence type="ECO:0000256" key="6">
    <source>
        <dbReference type="ARBA" id="ARBA00023002"/>
    </source>
</evidence>
<keyword evidence="7" id="KW-1015">Disulfide bond</keyword>
<evidence type="ECO:0000256" key="8">
    <source>
        <dbReference type="ARBA" id="ARBA00023180"/>
    </source>
</evidence>
<feature type="domain" description="Thioredoxin" evidence="13">
    <location>
        <begin position="20"/>
        <end position="170"/>
    </location>
</feature>
<keyword evidence="5 10" id="KW-0274">FAD</keyword>
<dbReference type="InterPro" id="IPR039798">
    <property type="entry name" value="Sulfhydryl_oxidase"/>
</dbReference>
<organism evidence="14 15">
    <name type="scientific">Ignelater luminosus</name>
    <name type="common">Cucubano</name>
    <name type="synonym">Pyrophorus luminosus</name>
    <dbReference type="NCBI Taxonomy" id="2038154"/>
    <lineage>
        <taxon>Eukaryota</taxon>
        <taxon>Metazoa</taxon>
        <taxon>Ecdysozoa</taxon>
        <taxon>Arthropoda</taxon>
        <taxon>Hexapoda</taxon>
        <taxon>Insecta</taxon>
        <taxon>Pterygota</taxon>
        <taxon>Neoptera</taxon>
        <taxon>Endopterygota</taxon>
        <taxon>Coleoptera</taxon>
        <taxon>Polyphaga</taxon>
        <taxon>Elateriformia</taxon>
        <taxon>Elateroidea</taxon>
        <taxon>Elateridae</taxon>
        <taxon>Agrypninae</taxon>
        <taxon>Pyrophorini</taxon>
        <taxon>Ignelater</taxon>
    </lineage>
</organism>
<dbReference type="InterPro" id="IPR040986">
    <property type="entry name" value="QSOX_FAD-bd_dom"/>
</dbReference>
<comment type="caution">
    <text evidence="14">The sequence shown here is derived from an EMBL/GenBank/DDBJ whole genome shotgun (WGS) entry which is preliminary data.</text>
</comment>
<evidence type="ECO:0000256" key="2">
    <source>
        <dbReference type="ARBA" id="ARBA00006041"/>
    </source>
</evidence>